<dbReference type="EMBL" id="KQ976745">
    <property type="protein sequence ID" value="KYM75395.1"/>
    <property type="molecule type" value="Genomic_DNA"/>
</dbReference>
<protein>
    <recommendedName>
        <fullName evidence="3">Copia protein</fullName>
    </recommendedName>
</protein>
<dbReference type="AlphaFoldDB" id="A0A195ATQ7"/>
<evidence type="ECO:0000313" key="2">
    <source>
        <dbReference type="Proteomes" id="UP000078540"/>
    </source>
</evidence>
<name>A0A195ATQ7_9HYME</name>
<dbReference type="InterPro" id="IPR036397">
    <property type="entry name" value="RNaseH_sf"/>
</dbReference>
<evidence type="ECO:0000313" key="1">
    <source>
        <dbReference type="EMBL" id="KYM75395.1"/>
    </source>
</evidence>
<keyword evidence="2" id="KW-1185">Reference proteome</keyword>
<dbReference type="Gene3D" id="3.30.420.10">
    <property type="entry name" value="Ribonuclease H-like superfamily/Ribonuclease H"/>
    <property type="match status" value="1"/>
</dbReference>
<sequence>MTGLGVEAGRKFRPPSDQFCGCDVSGDLVLLPAASAASMDARRKKIKQKNRKKIKECDNKREYVNKNIYDWCKEKNIELNTTISHTSQNADRKVTAFGADMDKEMWRKALYTATYLLNRNT</sequence>
<dbReference type="SUPFAM" id="SSF53098">
    <property type="entry name" value="Ribonuclease H-like"/>
    <property type="match status" value="1"/>
</dbReference>
<evidence type="ECO:0008006" key="3">
    <source>
        <dbReference type="Google" id="ProtNLM"/>
    </source>
</evidence>
<dbReference type="STRING" id="520822.A0A195ATQ7"/>
<dbReference type="InterPro" id="IPR012337">
    <property type="entry name" value="RNaseH-like_sf"/>
</dbReference>
<gene>
    <name evidence="1" type="ORF">ALC53_14091</name>
</gene>
<dbReference type="GO" id="GO:0003676">
    <property type="term" value="F:nucleic acid binding"/>
    <property type="evidence" value="ECO:0007669"/>
    <property type="project" value="InterPro"/>
</dbReference>
<reference evidence="1 2" key="1">
    <citation type="submission" date="2015-09" db="EMBL/GenBank/DDBJ databases">
        <title>Atta colombica WGS genome.</title>
        <authorList>
            <person name="Nygaard S."/>
            <person name="Hu H."/>
            <person name="Boomsma J."/>
            <person name="Zhang G."/>
        </authorList>
    </citation>
    <scope>NUCLEOTIDE SEQUENCE [LARGE SCALE GENOMIC DNA]</scope>
    <source>
        <strain evidence="1">Treedump-2</strain>
        <tissue evidence="1">Whole body</tissue>
    </source>
</reference>
<accession>A0A195ATQ7</accession>
<organism evidence="1 2">
    <name type="scientific">Atta colombica</name>
    <dbReference type="NCBI Taxonomy" id="520822"/>
    <lineage>
        <taxon>Eukaryota</taxon>
        <taxon>Metazoa</taxon>
        <taxon>Ecdysozoa</taxon>
        <taxon>Arthropoda</taxon>
        <taxon>Hexapoda</taxon>
        <taxon>Insecta</taxon>
        <taxon>Pterygota</taxon>
        <taxon>Neoptera</taxon>
        <taxon>Endopterygota</taxon>
        <taxon>Hymenoptera</taxon>
        <taxon>Apocrita</taxon>
        <taxon>Aculeata</taxon>
        <taxon>Formicoidea</taxon>
        <taxon>Formicidae</taxon>
        <taxon>Myrmicinae</taxon>
        <taxon>Atta</taxon>
    </lineage>
</organism>
<dbReference type="Proteomes" id="UP000078540">
    <property type="component" value="Unassembled WGS sequence"/>
</dbReference>
<proteinExistence type="predicted"/>